<gene>
    <name evidence="1" type="ORF">QNI19_36295</name>
</gene>
<comment type="caution">
    <text evidence="1">The sequence shown here is derived from an EMBL/GenBank/DDBJ whole genome shotgun (WGS) entry which is preliminary data.</text>
</comment>
<proteinExistence type="predicted"/>
<evidence type="ECO:0000313" key="1">
    <source>
        <dbReference type="EMBL" id="MDJ1498453.1"/>
    </source>
</evidence>
<dbReference type="Proteomes" id="UP001228581">
    <property type="component" value="Unassembled WGS sequence"/>
</dbReference>
<evidence type="ECO:0000313" key="2">
    <source>
        <dbReference type="Proteomes" id="UP001228581"/>
    </source>
</evidence>
<keyword evidence="2" id="KW-1185">Reference proteome</keyword>
<sequence>MTYKLEKYIWTDKDYEQMGWHDSTLYKIRVTQDLELDIDYILKWNPPDLDGLSFTFWVAPATLVFKNITILYLELDVALSDHIEIEDIERIETSDGIEWTIMTRQGELTFLSVGYEQFIRQEPFFEFGQSISFTARGGLSLERTTNQINPWRTRNDVLAARQQDIDYYEHVKRRHLKRTEKEQLEIEREANTIDLKQYLIKKRELNVILAQYDLYLKDTRFERW</sequence>
<organism evidence="1 2">
    <name type="scientific">Xanthocytophaga flava</name>
    <dbReference type="NCBI Taxonomy" id="3048013"/>
    <lineage>
        <taxon>Bacteria</taxon>
        <taxon>Pseudomonadati</taxon>
        <taxon>Bacteroidota</taxon>
        <taxon>Cytophagia</taxon>
        <taxon>Cytophagales</taxon>
        <taxon>Rhodocytophagaceae</taxon>
        <taxon>Xanthocytophaga</taxon>
    </lineage>
</organism>
<accession>A0ABT7CXF1</accession>
<dbReference type="RefSeq" id="WP_314004878.1">
    <property type="nucleotide sequence ID" value="NZ_JASJOR010000002.1"/>
</dbReference>
<reference evidence="1 2" key="1">
    <citation type="submission" date="2023-05" db="EMBL/GenBank/DDBJ databases">
        <authorList>
            <person name="Zhang X."/>
        </authorList>
    </citation>
    <scope>NUCLEOTIDE SEQUENCE [LARGE SCALE GENOMIC DNA]</scope>
    <source>
        <strain evidence="1 2">DM2B3-1</strain>
    </source>
</reference>
<dbReference type="EMBL" id="JASJOT010000047">
    <property type="protein sequence ID" value="MDJ1498453.1"/>
    <property type="molecule type" value="Genomic_DNA"/>
</dbReference>
<protein>
    <submittedName>
        <fullName evidence="1">Uncharacterized protein</fullName>
    </submittedName>
</protein>
<name>A0ABT7CXF1_9BACT</name>